<protein>
    <submittedName>
        <fullName evidence="1">Uncharacterized protein</fullName>
    </submittedName>
</protein>
<organism evidence="1 2">
    <name type="scientific">Bacillus badius</name>
    <dbReference type="NCBI Taxonomy" id="1455"/>
    <lineage>
        <taxon>Bacteria</taxon>
        <taxon>Bacillati</taxon>
        <taxon>Bacillota</taxon>
        <taxon>Bacilli</taxon>
        <taxon>Bacillales</taxon>
        <taxon>Bacillaceae</taxon>
        <taxon>Pseudobacillus</taxon>
    </lineage>
</organism>
<keyword evidence="2" id="KW-1185">Reference proteome</keyword>
<reference evidence="1 2" key="1">
    <citation type="submission" date="2015-01" db="EMBL/GenBank/DDBJ databases">
        <title>Genome Assembly of Bacillus badius MTCC 1458.</title>
        <authorList>
            <person name="Verma A."/>
            <person name="Khatri I."/>
            <person name="Mual P."/>
            <person name="Subramanian S."/>
            <person name="Krishnamurthi S."/>
        </authorList>
    </citation>
    <scope>NUCLEOTIDE SEQUENCE [LARGE SCALE GENOMIC DNA]</scope>
    <source>
        <strain evidence="1 2">MTCC 1458</strain>
    </source>
</reference>
<evidence type="ECO:0000313" key="1">
    <source>
        <dbReference type="EMBL" id="KIL77807.1"/>
    </source>
</evidence>
<comment type="caution">
    <text evidence="1">The sequence shown here is derived from an EMBL/GenBank/DDBJ whole genome shotgun (WGS) entry which is preliminary data.</text>
</comment>
<dbReference type="EMBL" id="JXLP01000012">
    <property type="protein sequence ID" value="KIL77807.1"/>
    <property type="molecule type" value="Genomic_DNA"/>
</dbReference>
<sequence>MNTIKEEKRPVAVLSFHCCAAGKGGSGQPDRFFLFFLLPERV</sequence>
<evidence type="ECO:0000313" key="2">
    <source>
        <dbReference type="Proteomes" id="UP000031982"/>
    </source>
</evidence>
<name>A0ABR5ASS9_BACBA</name>
<gene>
    <name evidence="1" type="ORF">SD77_1136</name>
</gene>
<dbReference type="Proteomes" id="UP000031982">
    <property type="component" value="Unassembled WGS sequence"/>
</dbReference>
<accession>A0ABR5ASS9</accession>
<proteinExistence type="predicted"/>